<protein>
    <submittedName>
        <fullName evidence="2">Uncharacterized protein</fullName>
    </submittedName>
</protein>
<reference evidence="2 3" key="1">
    <citation type="journal article" date="2015" name="Nature">
        <title>rRNA introns, odd ribosomes, and small enigmatic genomes across a large radiation of phyla.</title>
        <authorList>
            <person name="Brown C.T."/>
            <person name="Hug L.A."/>
            <person name="Thomas B.C."/>
            <person name="Sharon I."/>
            <person name="Castelle C.J."/>
            <person name="Singh A."/>
            <person name="Wilkins M.J."/>
            <person name="Williams K.H."/>
            <person name="Banfield J.F."/>
        </authorList>
    </citation>
    <scope>NUCLEOTIDE SEQUENCE [LARGE SCALE GENOMIC DNA]</scope>
</reference>
<evidence type="ECO:0000313" key="2">
    <source>
        <dbReference type="EMBL" id="KKQ33801.1"/>
    </source>
</evidence>
<accession>A0A0G0JZL7</accession>
<sequence>MININLYETALLILLAVIIIILVLYPRYLRRKYIGKPLRLRVGQRFKFNKILETSHGTLIFYANPIFCGVRRSKRIFETSNHMLHAKMNENEYYIASDDESGGIIIKDIKINKT</sequence>
<dbReference type="EMBL" id="LBTF01000071">
    <property type="protein sequence ID" value="KKQ33801.1"/>
    <property type="molecule type" value="Genomic_DNA"/>
</dbReference>
<keyword evidence="1" id="KW-1133">Transmembrane helix</keyword>
<feature type="transmembrane region" description="Helical" evidence="1">
    <location>
        <begin position="6"/>
        <end position="25"/>
    </location>
</feature>
<dbReference type="AlphaFoldDB" id="A0A0G0JZL7"/>
<organism evidence="2 3">
    <name type="scientific">Candidatus Nomurabacteria bacterium GW2011_GWB1_37_5</name>
    <dbReference type="NCBI Taxonomy" id="1618742"/>
    <lineage>
        <taxon>Bacteria</taxon>
        <taxon>Candidatus Nomuraibacteriota</taxon>
    </lineage>
</organism>
<keyword evidence="1" id="KW-0472">Membrane</keyword>
<proteinExistence type="predicted"/>
<comment type="caution">
    <text evidence="2">The sequence shown here is derived from an EMBL/GenBank/DDBJ whole genome shotgun (WGS) entry which is preliminary data.</text>
</comment>
<evidence type="ECO:0000256" key="1">
    <source>
        <dbReference type="SAM" id="Phobius"/>
    </source>
</evidence>
<dbReference type="Proteomes" id="UP000033876">
    <property type="component" value="Unassembled WGS sequence"/>
</dbReference>
<gene>
    <name evidence="2" type="ORF">US50_C0071G0005</name>
</gene>
<keyword evidence="1" id="KW-0812">Transmembrane</keyword>
<evidence type="ECO:0000313" key="3">
    <source>
        <dbReference type="Proteomes" id="UP000033876"/>
    </source>
</evidence>
<name>A0A0G0JZL7_9BACT</name>